<evidence type="ECO:0000256" key="1">
    <source>
        <dbReference type="ARBA" id="ARBA00001947"/>
    </source>
</evidence>
<dbReference type="CDD" id="cd11375">
    <property type="entry name" value="Peptidase_M54"/>
    <property type="match status" value="1"/>
</dbReference>
<evidence type="ECO:0000313" key="8">
    <source>
        <dbReference type="EMBL" id="KAH8695284.1"/>
    </source>
</evidence>
<name>A0AAD4KLC4_9EURO</name>
<gene>
    <name evidence="8" type="ORF">BGW36DRAFT_382438</name>
</gene>
<dbReference type="GO" id="GO:0008237">
    <property type="term" value="F:metallopeptidase activity"/>
    <property type="evidence" value="ECO:0007669"/>
    <property type="project" value="UniProtKB-KW"/>
</dbReference>
<comment type="caution">
    <text evidence="8">The sequence shown here is derived from an EMBL/GenBank/DDBJ whole genome shotgun (WGS) entry which is preliminary data.</text>
</comment>
<dbReference type="GeneID" id="70246823"/>
<proteinExistence type="predicted"/>
<dbReference type="AlphaFoldDB" id="A0AAD4KLC4"/>
<dbReference type="Pfam" id="PF07998">
    <property type="entry name" value="Peptidase_M54"/>
    <property type="match status" value="1"/>
</dbReference>
<dbReference type="RefSeq" id="XP_046070426.1">
    <property type="nucleotide sequence ID" value="XM_046216536.1"/>
</dbReference>
<dbReference type="Proteomes" id="UP001201262">
    <property type="component" value="Unassembled WGS sequence"/>
</dbReference>
<evidence type="ECO:0008006" key="10">
    <source>
        <dbReference type="Google" id="ProtNLM"/>
    </source>
</evidence>
<evidence type="ECO:0000256" key="4">
    <source>
        <dbReference type="ARBA" id="ARBA00022801"/>
    </source>
</evidence>
<evidence type="ECO:0000256" key="6">
    <source>
        <dbReference type="ARBA" id="ARBA00023049"/>
    </source>
</evidence>
<dbReference type="InterPro" id="IPR012962">
    <property type="entry name" value="Pept_M54_archaemetzincn"/>
</dbReference>
<keyword evidence="6" id="KW-0482">Metalloprotease</keyword>
<keyword evidence="4" id="KW-0378">Hydrolase</keyword>
<dbReference type="InterPro" id="IPR024079">
    <property type="entry name" value="MetalloPept_cat_dom_sf"/>
</dbReference>
<dbReference type="SUPFAM" id="SSF55486">
    <property type="entry name" value="Metalloproteases ('zincins'), catalytic domain"/>
    <property type="match status" value="1"/>
</dbReference>
<dbReference type="GO" id="GO:0046872">
    <property type="term" value="F:metal ion binding"/>
    <property type="evidence" value="ECO:0007669"/>
    <property type="project" value="UniProtKB-KW"/>
</dbReference>
<keyword evidence="9" id="KW-1185">Reference proteome</keyword>
<dbReference type="PANTHER" id="PTHR15910:SF1">
    <property type="entry name" value="ARCHAEMETZINCIN-2"/>
    <property type="match status" value="1"/>
</dbReference>
<comment type="cofactor">
    <cofactor evidence="1">
        <name>Zn(2+)</name>
        <dbReference type="ChEBI" id="CHEBI:29105"/>
    </cofactor>
</comment>
<keyword evidence="3" id="KW-0479">Metal-binding</keyword>
<evidence type="ECO:0000256" key="2">
    <source>
        <dbReference type="ARBA" id="ARBA00022670"/>
    </source>
</evidence>
<sequence length="460" mass="51552">MKPCAHSRLQFESSPWAAEVGFKRVSPDRRLGAATRSGRNPLAGKGQQPKEVEIQVCKVTEELSAAFPGPLVLPHDDLTWDPKSPPQSFRSWLNLPQRNRPTSKRKTIYVATAPEISSGVDFMHSWISPQIRATKRSSKNKGQVTSELKAPESSELIDYIASFYHGFVVKTFPTPLRFIAWDETEYGKHTSTPEFVGLAADDMSVRIRARPSPDGVFKGQLNLDDLLDAARDILPSDAYSIVLIMNHDMYESQEDDFCCGRAYGGSRISVISMARYHPILDDYWSIDPAHVWPASHCEEYVNNLCGESKKSTLREKGAMSPTAPFRRAVDAAARIKNNSSVEYYRGIWFSRVARTAVHELGHCFGIAHCVYYACSMQGTAGIAEDLRQPPYLCPICLSKITHAAVIELLGRTDSKKEDYVRERYEALAQVCDTRKHIGLFAGYGAWLRARIENLNESQTV</sequence>
<dbReference type="EMBL" id="JAJTJA010000008">
    <property type="protein sequence ID" value="KAH8695284.1"/>
    <property type="molecule type" value="Genomic_DNA"/>
</dbReference>
<feature type="region of interest" description="Disordered" evidence="7">
    <location>
        <begin position="27"/>
        <end position="50"/>
    </location>
</feature>
<dbReference type="PANTHER" id="PTHR15910">
    <property type="entry name" value="ARCHAEMETZINCIN"/>
    <property type="match status" value="1"/>
</dbReference>
<accession>A0AAD4KLC4</accession>
<keyword evidence="2" id="KW-0645">Protease</keyword>
<dbReference type="Gene3D" id="3.40.390.10">
    <property type="entry name" value="Collagenase (Catalytic Domain)"/>
    <property type="match status" value="1"/>
</dbReference>
<keyword evidence="5" id="KW-0862">Zinc</keyword>
<dbReference type="GO" id="GO:0006508">
    <property type="term" value="P:proteolysis"/>
    <property type="evidence" value="ECO:0007669"/>
    <property type="project" value="UniProtKB-KW"/>
</dbReference>
<evidence type="ECO:0000256" key="7">
    <source>
        <dbReference type="SAM" id="MobiDB-lite"/>
    </source>
</evidence>
<evidence type="ECO:0000313" key="9">
    <source>
        <dbReference type="Proteomes" id="UP001201262"/>
    </source>
</evidence>
<evidence type="ECO:0000256" key="3">
    <source>
        <dbReference type="ARBA" id="ARBA00022723"/>
    </source>
</evidence>
<reference evidence="8" key="1">
    <citation type="submission" date="2021-12" db="EMBL/GenBank/DDBJ databases">
        <title>Convergent genome expansion in fungi linked to evolution of root-endophyte symbiosis.</title>
        <authorList>
            <consortium name="DOE Joint Genome Institute"/>
            <person name="Ke Y.-H."/>
            <person name="Bonito G."/>
            <person name="Liao H.-L."/>
            <person name="Looney B."/>
            <person name="Rojas-Flechas A."/>
            <person name="Nash J."/>
            <person name="Hameed K."/>
            <person name="Schadt C."/>
            <person name="Martin F."/>
            <person name="Crous P.W."/>
            <person name="Miettinen O."/>
            <person name="Magnuson J.K."/>
            <person name="Labbe J."/>
            <person name="Jacobson D."/>
            <person name="Doktycz M.J."/>
            <person name="Veneault-Fourrey C."/>
            <person name="Kuo A."/>
            <person name="Mondo S."/>
            <person name="Calhoun S."/>
            <person name="Riley R."/>
            <person name="Ohm R."/>
            <person name="LaButti K."/>
            <person name="Andreopoulos B."/>
            <person name="Pangilinan J."/>
            <person name="Nolan M."/>
            <person name="Tritt A."/>
            <person name="Clum A."/>
            <person name="Lipzen A."/>
            <person name="Daum C."/>
            <person name="Barry K."/>
            <person name="Grigoriev I.V."/>
            <person name="Vilgalys R."/>
        </authorList>
    </citation>
    <scope>NUCLEOTIDE SEQUENCE</scope>
    <source>
        <strain evidence="8">PMI_201</strain>
    </source>
</reference>
<protein>
    <recommendedName>
        <fullName evidence="10">Archaemetzincin-2</fullName>
    </recommendedName>
</protein>
<evidence type="ECO:0000256" key="5">
    <source>
        <dbReference type="ARBA" id="ARBA00022833"/>
    </source>
</evidence>
<organism evidence="8 9">
    <name type="scientific">Talaromyces proteolyticus</name>
    <dbReference type="NCBI Taxonomy" id="1131652"/>
    <lineage>
        <taxon>Eukaryota</taxon>
        <taxon>Fungi</taxon>
        <taxon>Dikarya</taxon>
        <taxon>Ascomycota</taxon>
        <taxon>Pezizomycotina</taxon>
        <taxon>Eurotiomycetes</taxon>
        <taxon>Eurotiomycetidae</taxon>
        <taxon>Eurotiales</taxon>
        <taxon>Trichocomaceae</taxon>
        <taxon>Talaromyces</taxon>
        <taxon>Talaromyces sect. Bacilispori</taxon>
    </lineage>
</organism>